<protein>
    <submittedName>
        <fullName evidence="1">Transcriptional regulator, AlpA family</fullName>
    </submittedName>
</protein>
<reference evidence="2" key="1">
    <citation type="submission" date="2016-10" db="EMBL/GenBank/DDBJ databases">
        <authorList>
            <person name="Varghese N."/>
            <person name="Submissions S."/>
        </authorList>
    </citation>
    <scope>NUCLEOTIDE SEQUENCE [LARGE SCALE GENOMIC DNA]</scope>
    <source>
        <strain evidence="2">DSM 100420</strain>
    </source>
</reference>
<dbReference type="STRING" id="1244108.SAMN05444004_12528"/>
<evidence type="ECO:0000313" key="1">
    <source>
        <dbReference type="EMBL" id="SDZ58480.1"/>
    </source>
</evidence>
<accession>A0A1H3U7R2</accession>
<dbReference type="PANTHER" id="PTHR36154">
    <property type="entry name" value="DNA-BINDING TRANSCRIPTIONAL ACTIVATOR ALPA"/>
    <property type="match status" value="1"/>
</dbReference>
<dbReference type="InterPro" id="IPR052931">
    <property type="entry name" value="Prophage_regulatory_activator"/>
</dbReference>
<dbReference type="Pfam" id="PF05930">
    <property type="entry name" value="Phage_AlpA"/>
    <property type="match status" value="1"/>
</dbReference>
<keyword evidence="2" id="KW-1185">Reference proteome</keyword>
<evidence type="ECO:0000313" key="2">
    <source>
        <dbReference type="Proteomes" id="UP000198914"/>
    </source>
</evidence>
<dbReference type="OrthoDB" id="9801242at2"/>
<name>A0A1H3U7R2_9RHOB</name>
<dbReference type="SUPFAM" id="SSF46955">
    <property type="entry name" value="Putative DNA-binding domain"/>
    <property type="match status" value="1"/>
</dbReference>
<dbReference type="PANTHER" id="PTHR36154:SF1">
    <property type="entry name" value="DNA-BINDING TRANSCRIPTIONAL ACTIVATOR ALPA"/>
    <property type="match status" value="1"/>
</dbReference>
<sequence length="63" mass="7233">MTNQILRLPDVRRLTGLSTSTIYAMMAEGRFPRPVRLGKRAVGWPSDTMNKWLTSRNLTREGQ</sequence>
<dbReference type="AlphaFoldDB" id="A0A1H3U7R2"/>
<dbReference type="RefSeq" id="WP_092647817.1">
    <property type="nucleotide sequence ID" value="NZ_FNPX01000025.1"/>
</dbReference>
<gene>
    <name evidence="1" type="ORF">SAMN05444004_12528</name>
</gene>
<dbReference type="EMBL" id="FNPX01000025">
    <property type="protein sequence ID" value="SDZ58480.1"/>
    <property type="molecule type" value="Genomic_DNA"/>
</dbReference>
<dbReference type="InterPro" id="IPR009061">
    <property type="entry name" value="DNA-bd_dom_put_sf"/>
</dbReference>
<dbReference type="InterPro" id="IPR010260">
    <property type="entry name" value="AlpA"/>
</dbReference>
<dbReference type="Proteomes" id="UP000198914">
    <property type="component" value="Unassembled WGS sequence"/>
</dbReference>
<proteinExistence type="predicted"/>
<dbReference type="Gene3D" id="1.10.238.160">
    <property type="match status" value="1"/>
</dbReference>
<organism evidence="1 2">
    <name type="scientific">Jannaschia faecimaris</name>
    <dbReference type="NCBI Taxonomy" id="1244108"/>
    <lineage>
        <taxon>Bacteria</taxon>
        <taxon>Pseudomonadati</taxon>
        <taxon>Pseudomonadota</taxon>
        <taxon>Alphaproteobacteria</taxon>
        <taxon>Rhodobacterales</taxon>
        <taxon>Roseobacteraceae</taxon>
        <taxon>Jannaschia</taxon>
    </lineage>
</organism>